<feature type="non-terminal residue" evidence="2">
    <location>
        <position position="112"/>
    </location>
</feature>
<feature type="transmembrane region" description="Helical" evidence="1">
    <location>
        <begin position="37"/>
        <end position="53"/>
    </location>
</feature>
<name>A0A9P8E788_AURME</name>
<evidence type="ECO:0000313" key="2">
    <source>
        <dbReference type="EMBL" id="KAG9682727.1"/>
    </source>
</evidence>
<dbReference type="Proteomes" id="UP000779574">
    <property type="component" value="Unassembled WGS sequence"/>
</dbReference>
<feature type="transmembrane region" description="Helical" evidence="1">
    <location>
        <begin position="65"/>
        <end position="85"/>
    </location>
</feature>
<reference evidence="2" key="1">
    <citation type="journal article" date="2021" name="J Fungi (Basel)">
        <title>Virulence traits and population genomics of the black yeast Aureobasidium melanogenum.</title>
        <authorList>
            <person name="Cernosa A."/>
            <person name="Sun X."/>
            <person name="Gostincar C."/>
            <person name="Fang C."/>
            <person name="Gunde-Cimerman N."/>
            <person name="Song Z."/>
        </authorList>
    </citation>
    <scope>NUCLEOTIDE SEQUENCE</scope>
    <source>
        <strain evidence="2">EXF-9911</strain>
    </source>
</reference>
<evidence type="ECO:0000313" key="3">
    <source>
        <dbReference type="Proteomes" id="UP000779574"/>
    </source>
</evidence>
<dbReference type="EMBL" id="JAHFXF010000769">
    <property type="protein sequence ID" value="KAG9682727.1"/>
    <property type="molecule type" value="Genomic_DNA"/>
</dbReference>
<feature type="transmembrane region" description="Helical" evidence="1">
    <location>
        <begin position="12"/>
        <end position="31"/>
    </location>
</feature>
<organism evidence="2 3">
    <name type="scientific">Aureobasidium melanogenum</name>
    <name type="common">Aureobasidium pullulans var. melanogenum</name>
    <dbReference type="NCBI Taxonomy" id="46634"/>
    <lineage>
        <taxon>Eukaryota</taxon>
        <taxon>Fungi</taxon>
        <taxon>Dikarya</taxon>
        <taxon>Ascomycota</taxon>
        <taxon>Pezizomycotina</taxon>
        <taxon>Dothideomycetes</taxon>
        <taxon>Dothideomycetidae</taxon>
        <taxon>Dothideales</taxon>
        <taxon>Saccotheciaceae</taxon>
        <taxon>Aureobasidium</taxon>
    </lineage>
</organism>
<proteinExistence type="predicted"/>
<keyword evidence="1" id="KW-1133">Transmembrane helix</keyword>
<comment type="caution">
    <text evidence="2">The sequence shown here is derived from an EMBL/GenBank/DDBJ whole genome shotgun (WGS) entry which is preliminary data.</text>
</comment>
<dbReference type="AlphaFoldDB" id="A0A9P8E788"/>
<accession>A0A9P8E788</accession>
<sequence>MDTTSSLDRILRTTTLIAFFPALALLIPYGVASSTSVPALGLIPAFFSAVLGLPTSKAKLQRGQLILYIDLIIAIFLVSILLPFWVLTAGWYNSGNIVMLGTYGTVPLMMDL</sequence>
<protein>
    <submittedName>
        <fullName evidence="2">Uncharacterized protein</fullName>
    </submittedName>
</protein>
<reference evidence="2" key="2">
    <citation type="submission" date="2021-08" db="EMBL/GenBank/DDBJ databases">
        <authorList>
            <person name="Gostincar C."/>
            <person name="Sun X."/>
            <person name="Song Z."/>
            <person name="Gunde-Cimerman N."/>
        </authorList>
    </citation>
    <scope>NUCLEOTIDE SEQUENCE</scope>
    <source>
        <strain evidence="2">EXF-9911</strain>
    </source>
</reference>
<dbReference type="OrthoDB" id="5241710at2759"/>
<gene>
    <name evidence="2" type="ORF">KCU76_g13589</name>
</gene>
<keyword evidence="1" id="KW-0812">Transmembrane</keyword>
<evidence type="ECO:0000256" key="1">
    <source>
        <dbReference type="SAM" id="Phobius"/>
    </source>
</evidence>
<keyword evidence="1" id="KW-0472">Membrane</keyword>